<organism evidence="3 4">
    <name type="scientific">Rhizoctonia solani</name>
    <dbReference type="NCBI Taxonomy" id="456999"/>
    <lineage>
        <taxon>Eukaryota</taxon>
        <taxon>Fungi</taxon>
        <taxon>Dikarya</taxon>
        <taxon>Basidiomycota</taxon>
        <taxon>Agaricomycotina</taxon>
        <taxon>Agaricomycetes</taxon>
        <taxon>Cantharellales</taxon>
        <taxon>Ceratobasidiaceae</taxon>
        <taxon>Rhizoctonia</taxon>
    </lineage>
</organism>
<evidence type="ECO:0000313" key="4">
    <source>
        <dbReference type="Proteomes" id="UP000663840"/>
    </source>
</evidence>
<dbReference type="SUPFAM" id="SSF74650">
    <property type="entry name" value="Galactose mutarotase-like"/>
    <property type="match status" value="1"/>
</dbReference>
<feature type="chain" id="PRO_5034120873" description="Rhamnogalacturonase B N-terminal domain-containing protein" evidence="1">
    <location>
        <begin position="21"/>
        <end position="91"/>
    </location>
</feature>
<dbReference type="EMBL" id="CAJMWR010004083">
    <property type="protein sequence ID" value="CAE6482754.1"/>
    <property type="molecule type" value="Genomic_DNA"/>
</dbReference>
<keyword evidence="1" id="KW-0732">Signal</keyword>
<dbReference type="Pfam" id="PF09284">
    <property type="entry name" value="RhgB_N"/>
    <property type="match status" value="1"/>
</dbReference>
<sequence>MNWMYLIALSYAACVPSVLAAFGVTTGSGYLSVDTGGGLVFRVSTTNGDITSLKYGNIECQDSSKYTHIGSGLGSATVSYRISGNYAIVTG</sequence>
<evidence type="ECO:0000259" key="2">
    <source>
        <dbReference type="Pfam" id="PF09284"/>
    </source>
</evidence>
<comment type="caution">
    <text evidence="3">The sequence shown here is derived from an EMBL/GenBank/DDBJ whole genome shotgun (WGS) entry which is preliminary data.</text>
</comment>
<dbReference type="GO" id="GO:0016837">
    <property type="term" value="F:carbon-oxygen lyase activity, acting on polysaccharides"/>
    <property type="evidence" value="ECO:0007669"/>
    <property type="project" value="InterPro"/>
</dbReference>
<evidence type="ECO:0000256" key="1">
    <source>
        <dbReference type="SAM" id="SignalP"/>
    </source>
</evidence>
<dbReference type="PANTHER" id="PTHR36574:SF1">
    <property type="entry name" value="RHAMNOGALACTURONATE LYASE-RELATED"/>
    <property type="match status" value="1"/>
</dbReference>
<accession>A0A8H3CIY7</accession>
<protein>
    <recommendedName>
        <fullName evidence="2">Rhamnogalacturonase B N-terminal domain-containing protein</fullName>
    </recommendedName>
</protein>
<dbReference type="AlphaFoldDB" id="A0A8H3CIY7"/>
<dbReference type="InterPro" id="IPR015364">
    <property type="entry name" value="RhgB_N"/>
</dbReference>
<dbReference type="InterPro" id="IPR014718">
    <property type="entry name" value="GH-type_carb-bd"/>
</dbReference>
<proteinExistence type="predicted"/>
<dbReference type="Gene3D" id="2.70.98.10">
    <property type="match status" value="1"/>
</dbReference>
<gene>
    <name evidence="3" type="ORF">RDB_LOCUS136544</name>
</gene>
<dbReference type="GO" id="GO:0030246">
    <property type="term" value="F:carbohydrate binding"/>
    <property type="evidence" value="ECO:0007669"/>
    <property type="project" value="InterPro"/>
</dbReference>
<name>A0A8H3CIY7_9AGAM</name>
<dbReference type="GO" id="GO:0045490">
    <property type="term" value="P:pectin catabolic process"/>
    <property type="evidence" value="ECO:0007669"/>
    <property type="project" value="TreeGrafter"/>
</dbReference>
<dbReference type="Proteomes" id="UP000663840">
    <property type="component" value="Unassembled WGS sequence"/>
</dbReference>
<dbReference type="PANTHER" id="PTHR36574">
    <property type="entry name" value="RHAMNOGALACTURONATE LYASE-RELATED"/>
    <property type="match status" value="1"/>
</dbReference>
<dbReference type="InterPro" id="IPR011013">
    <property type="entry name" value="Gal_mutarotase_sf_dom"/>
</dbReference>
<feature type="signal peptide" evidence="1">
    <location>
        <begin position="1"/>
        <end position="20"/>
    </location>
</feature>
<dbReference type="InterPro" id="IPR016590">
    <property type="entry name" value="Rhamnogalacturonase_B"/>
</dbReference>
<feature type="domain" description="Rhamnogalacturonase B N-terminal" evidence="2">
    <location>
        <begin position="22"/>
        <end position="90"/>
    </location>
</feature>
<evidence type="ECO:0000313" key="3">
    <source>
        <dbReference type="EMBL" id="CAE6482754.1"/>
    </source>
</evidence>
<reference evidence="3" key="1">
    <citation type="submission" date="2021-01" db="EMBL/GenBank/DDBJ databases">
        <authorList>
            <person name="Kaushik A."/>
        </authorList>
    </citation>
    <scope>NUCLEOTIDE SEQUENCE</scope>
    <source>
        <strain evidence="3">AG1-1A</strain>
    </source>
</reference>